<accession>A0ACC2WD62</accession>
<reference evidence="1" key="1">
    <citation type="submission" date="2023-04" db="EMBL/GenBank/DDBJ databases">
        <title>Draft Genome sequencing of Naganishia species isolated from polar environments using Oxford Nanopore Technology.</title>
        <authorList>
            <person name="Leo P."/>
            <person name="Venkateswaran K."/>
        </authorList>
    </citation>
    <scope>NUCLEOTIDE SEQUENCE</scope>
    <source>
        <strain evidence="1">MNA-CCFEE 5423</strain>
    </source>
</reference>
<dbReference type="EMBL" id="JASBWT010000001">
    <property type="protein sequence ID" value="KAJ9109295.1"/>
    <property type="molecule type" value="Genomic_DNA"/>
</dbReference>
<sequence length="304" mass="34373">MSAADTTANPRHIIGLEVRKAFDSCLLCLYKEYRKENVRKVPPPLKLVAVWFLDSVQRKQEYSEAPYDDVGDPNNLSDCLPIETVTQDTYLTCLRLNTYTKHTTIRVLAKKALFPPSGKGKFDPAYGNAWLMYNKIEEAIKEWAHHFNVDITEYKAACLASKVRLMPDLGPTTYQHFLPLISDSNASNGGIQSSYHSQQQIPISQQQRGRTDIPESVTSMRQGPFSGIERDAYNRNLHRFRIADQRTDDGHGLSSQLQQSSCQTIPPSQSPHQSSQSDLPYHPPPSQQLHIHPAHNWQVPAGKH</sequence>
<protein>
    <submittedName>
        <fullName evidence="1">Uncharacterized protein</fullName>
    </submittedName>
</protein>
<proteinExistence type="predicted"/>
<dbReference type="Proteomes" id="UP001227268">
    <property type="component" value="Unassembled WGS sequence"/>
</dbReference>
<evidence type="ECO:0000313" key="2">
    <source>
        <dbReference type="Proteomes" id="UP001227268"/>
    </source>
</evidence>
<gene>
    <name evidence="1" type="ORF">QFC21_000624</name>
</gene>
<comment type="caution">
    <text evidence="1">The sequence shown here is derived from an EMBL/GenBank/DDBJ whole genome shotgun (WGS) entry which is preliminary data.</text>
</comment>
<organism evidence="1 2">
    <name type="scientific">Naganishia friedmannii</name>
    <dbReference type="NCBI Taxonomy" id="89922"/>
    <lineage>
        <taxon>Eukaryota</taxon>
        <taxon>Fungi</taxon>
        <taxon>Dikarya</taxon>
        <taxon>Basidiomycota</taxon>
        <taxon>Agaricomycotina</taxon>
        <taxon>Tremellomycetes</taxon>
        <taxon>Filobasidiales</taxon>
        <taxon>Filobasidiaceae</taxon>
        <taxon>Naganishia</taxon>
    </lineage>
</organism>
<name>A0ACC2WD62_9TREE</name>
<keyword evidence="2" id="KW-1185">Reference proteome</keyword>
<evidence type="ECO:0000313" key="1">
    <source>
        <dbReference type="EMBL" id="KAJ9109295.1"/>
    </source>
</evidence>